<reference evidence="2 3" key="1">
    <citation type="submission" date="2024-10" db="EMBL/GenBank/DDBJ databases">
        <title>Updated reference genomes for cyclostephanoid diatoms.</title>
        <authorList>
            <person name="Roberts W.R."/>
            <person name="Alverson A.J."/>
        </authorList>
    </citation>
    <scope>NUCLEOTIDE SEQUENCE [LARGE SCALE GENOMIC DNA]</scope>
    <source>
        <strain evidence="2 3">AJA010-31</strain>
    </source>
</reference>
<feature type="transmembrane region" description="Helical" evidence="1">
    <location>
        <begin position="277"/>
        <end position="294"/>
    </location>
</feature>
<evidence type="ECO:0000256" key="1">
    <source>
        <dbReference type="SAM" id="Phobius"/>
    </source>
</evidence>
<keyword evidence="1" id="KW-0472">Membrane</keyword>
<protein>
    <submittedName>
        <fullName evidence="2">Uncharacterized protein</fullName>
    </submittedName>
</protein>
<evidence type="ECO:0000313" key="2">
    <source>
        <dbReference type="EMBL" id="KAL3784336.1"/>
    </source>
</evidence>
<gene>
    <name evidence="2" type="ORF">ACHAWO_012179</name>
</gene>
<comment type="caution">
    <text evidence="2">The sequence shown here is derived from an EMBL/GenBank/DDBJ whole genome shotgun (WGS) entry which is preliminary data.</text>
</comment>
<keyword evidence="1" id="KW-1133">Transmembrane helix</keyword>
<dbReference type="EMBL" id="JALLPJ020000731">
    <property type="protein sequence ID" value="KAL3784336.1"/>
    <property type="molecule type" value="Genomic_DNA"/>
</dbReference>
<sequence length="386" mass="43629">MKALYLLTTLTSATARIPFQDVDAQQPMMTINNAGEPQSHRQLSGDAISYDDDFWAYNVDVDVTSQTVWTDYSFMPVKCMLLNKKHVIAFHLYKPNNNSCKRKQIGTYTMEVGQFARAYVAQKEQDYKFYGKDFGDVDALDYVGCTKVYHNDDLYYAKLGCSTTGGLRISSYSDANCSNEISTNLGLYNDIKISFNTCQSCLTWPTQSDDAAENGLDDQFDYYHQYDSKMCSAAQHYQQKCGWGCKRTIKKAGSTSSGTASSSSYSMKYAWNGFEKFGLFLWSFGVIGLTWIVLKQRRHMSREDAIVEEAAMVGVGLKKRHIFPIALAIIFFTIFSMFMVWKRLTWLLLIGANVGLFAHFMYLRRKAKRGAGGMGGYVKDGGLEIN</sequence>
<keyword evidence="3" id="KW-1185">Reference proteome</keyword>
<feature type="transmembrane region" description="Helical" evidence="1">
    <location>
        <begin position="346"/>
        <end position="363"/>
    </location>
</feature>
<dbReference type="Proteomes" id="UP001530400">
    <property type="component" value="Unassembled WGS sequence"/>
</dbReference>
<organism evidence="2 3">
    <name type="scientific">Cyclotella atomus</name>
    <dbReference type="NCBI Taxonomy" id="382360"/>
    <lineage>
        <taxon>Eukaryota</taxon>
        <taxon>Sar</taxon>
        <taxon>Stramenopiles</taxon>
        <taxon>Ochrophyta</taxon>
        <taxon>Bacillariophyta</taxon>
        <taxon>Coscinodiscophyceae</taxon>
        <taxon>Thalassiosirophycidae</taxon>
        <taxon>Stephanodiscales</taxon>
        <taxon>Stephanodiscaceae</taxon>
        <taxon>Cyclotella</taxon>
    </lineage>
</organism>
<dbReference type="AlphaFoldDB" id="A0ABD3PB16"/>
<proteinExistence type="predicted"/>
<name>A0ABD3PB16_9STRA</name>
<keyword evidence="1" id="KW-0812">Transmembrane</keyword>
<feature type="transmembrane region" description="Helical" evidence="1">
    <location>
        <begin position="322"/>
        <end position="340"/>
    </location>
</feature>
<evidence type="ECO:0000313" key="3">
    <source>
        <dbReference type="Proteomes" id="UP001530400"/>
    </source>
</evidence>
<accession>A0ABD3PB16</accession>